<keyword evidence="2" id="KW-1185">Reference proteome</keyword>
<organism evidence="1 2">
    <name type="scientific">Acorus calamus</name>
    <name type="common">Sweet flag</name>
    <dbReference type="NCBI Taxonomy" id="4465"/>
    <lineage>
        <taxon>Eukaryota</taxon>
        <taxon>Viridiplantae</taxon>
        <taxon>Streptophyta</taxon>
        <taxon>Embryophyta</taxon>
        <taxon>Tracheophyta</taxon>
        <taxon>Spermatophyta</taxon>
        <taxon>Magnoliopsida</taxon>
        <taxon>Liliopsida</taxon>
        <taxon>Acoraceae</taxon>
        <taxon>Acorus</taxon>
    </lineage>
</organism>
<reference evidence="1" key="1">
    <citation type="journal article" date="2023" name="Nat. Commun.">
        <title>Diploid and tetraploid genomes of Acorus and the evolution of monocots.</title>
        <authorList>
            <person name="Ma L."/>
            <person name="Liu K.W."/>
            <person name="Li Z."/>
            <person name="Hsiao Y.Y."/>
            <person name="Qi Y."/>
            <person name="Fu T."/>
            <person name="Tang G.D."/>
            <person name="Zhang D."/>
            <person name="Sun W.H."/>
            <person name="Liu D.K."/>
            <person name="Li Y."/>
            <person name="Chen G.Z."/>
            <person name="Liu X.D."/>
            <person name="Liao X.Y."/>
            <person name="Jiang Y.T."/>
            <person name="Yu X."/>
            <person name="Hao Y."/>
            <person name="Huang J."/>
            <person name="Zhao X.W."/>
            <person name="Ke S."/>
            <person name="Chen Y.Y."/>
            <person name="Wu W.L."/>
            <person name="Hsu J.L."/>
            <person name="Lin Y.F."/>
            <person name="Huang M.D."/>
            <person name="Li C.Y."/>
            <person name="Huang L."/>
            <person name="Wang Z.W."/>
            <person name="Zhao X."/>
            <person name="Zhong W.Y."/>
            <person name="Peng D.H."/>
            <person name="Ahmad S."/>
            <person name="Lan S."/>
            <person name="Zhang J.S."/>
            <person name="Tsai W.C."/>
            <person name="Van de Peer Y."/>
            <person name="Liu Z.J."/>
        </authorList>
    </citation>
    <scope>NUCLEOTIDE SEQUENCE</scope>
    <source>
        <strain evidence="1">CP</strain>
    </source>
</reference>
<evidence type="ECO:0000313" key="1">
    <source>
        <dbReference type="EMBL" id="KAK1309228.1"/>
    </source>
</evidence>
<name>A0AAV9E8A9_ACOCL</name>
<protein>
    <submittedName>
        <fullName evidence="1">Uncharacterized protein</fullName>
    </submittedName>
</protein>
<gene>
    <name evidence="1" type="ORF">QJS10_CPA09g01680</name>
</gene>
<comment type="caution">
    <text evidence="1">The sequence shown here is derived from an EMBL/GenBank/DDBJ whole genome shotgun (WGS) entry which is preliminary data.</text>
</comment>
<reference evidence="1" key="2">
    <citation type="submission" date="2023-06" db="EMBL/GenBank/DDBJ databases">
        <authorList>
            <person name="Ma L."/>
            <person name="Liu K.-W."/>
            <person name="Li Z."/>
            <person name="Hsiao Y.-Y."/>
            <person name="Qi Y."/>
            <person name="Fu T."/>
            <person name="Tang G."/>
            <person name="Zhang D."/>
            <person name="Sun W.-H."/>
            <person name="Liu D.-K."/>
            <person name="Li Y."/>
            <person name="Chen G.-Z."/>
            <person name="Liu X.-D."/>
            <person name="Liao X.-Y."/>
            <person name="Jiang Y.-T."/>
            <person name="Yu X."/>
            <person name="Hao Y."/>
            <person name="Huang J."/>
            <person name="Zhao X.-W."/>
            <person name="Ke S."/>
            <person name="Chen Y.-Y."/>
            <person name="Wu W.-L."/>
            <person name="Hsu J.-L."/>
            <person name="Lin Y.-F."/>
            <person name="Huang M.-D."/>
            <person name="Li C.-Y."/>
            <person name="Huang L."/>
            <person name="Wang Z.-W."/>
            <person name="Zhao X."/>
            <person name="Zhong W.-Y."/>
            <person name="Peng D.-H."/>
            <person name="Ahmad S."/>
            <person name="Lan S."/>
            <person name="Zhang J.-S."/>
            <person name="Tsai W.-C."/>
            <person name="Van De Peer Y."/>
            <person name="Liu Z.-J."/>
        </authorList>
    </citation>
    <scope>NUCLEOTIDE SEQUENCE</scope>
    <source>
        <strain evidence="1">CP</strain>
        <tissue evidence="1">Leaves</tissue>
    </source>
</reference>
<proteinExistence type="predicted"/>
<dbReference type="Proteomes" id="UP001180020">
    <property type="component" value="Unassembled WGS sequence"/>
</dbReference>
<accession>A0AAV9E8A9</accession>
<dbReference type="AlphaFoldDB" id="A0AAV9E8A9"/>
<evidence type="ECO:0000313" key="2">
    <source>
        <dbReference type="Proteomes" id="UP001180020"/>
    </source>
</evidence>
<sequence length="68" mass="7653">MWKRRSIKIVWEQQLNKNAKRTRVAKDYQKAVSILSIHSSVLILPIRHSGAMMVPFGSESGAITSTEA</sequence>
<dbReference type="EMBL" id="JAUJYO010000009">
    <property type="protein sequence ID" value="KAK1309228.1"/>
    <property type="molecule type" value="Genomic_DNA"/>
</dbReference>